<sequence>MKAKDIKSTLTYDDKVIEKIVGHALEKVSGLLAVNGGFFSNIKNNLVNSDSVRDGVSVEVGSKEVAVDLDIVVEYGKDIPAIVESIKAIVFQNVDSMTHLRVVEVNVNVVDIRTKEEHEAASVTVQDRLTDAASATSQFVAEQADKVKETVSKTTDNNETVE</sequence>
<dbReference type="AlphaFoldDB" id="A0A0G6YG55"/>
<comment type="similarity">
    <text evidence="1">Belongs to the asp23 family.</text>
</comment>
<dbReference type="PANTHER" id="PTHR34297">
    <property type="entry name" value="HYPOTHETICAL CYTOSOLIC PROTEIN-RELATED"/>
    <property type="match status" value="1"/>
</dbReference>
<name>A0A0G6YG55_9STRE</name>
<dbReference type="OMA" id="VISAVEW"/>
<evidence type="ECO:0000313" key="3">
    <source>
        <dbReference type="EMBL" id="SUN46192.1"/>
    </source>
</evidence>
<gene>
    <name evidence="3" type="ORF">NCTC12092_00895</name>
</gene>
<accession>A0A0G6YG55</accession>
<dbReference type="Proteomes" id="UP000254461">
    <property type="component" value="Unassembled WGS sequence"/>
</dbReference>
<evidence type="ECO:0000313" key="4">
    <source>
        <dbReference type="Proteomes" id="UP000254461"/>
    </source>
</evidence>
<dbReference type="RefSeq" id="WP_012515526.1">
    <property type="nucleotide sequence ID" value="NZ_BTYB01000033.1"/>
</dbReference>
<dbReference type="InterPro" id="IPR005531">
    <property type="entry name" value="Asp23"/>
</dbReference>
<dbReference type="Pfam" id="PF03780">
    <property type="entry name" value="Asp23"/>
    <property type="match status" value="1"/>
</dbReference>
<organism evidence="3 4">
    <name type="scientific">Streptococcus equi subsp. equi</name>
    <dbReference type="NCBI Taxonomy" id="148942"/>
    <lineage>
        <taxon>Bacteria</taxon>
        <taxon>Bacillati</taxon>
        <taxon>Bacillota</taxon>
        <taxon>Bacilli</taxon>
        <taxon>Lactobacillales</taxon>
        <taxon>Streptococcaceae</taxon>
        <taxon>Streptococcus</taxon>
    </lineage>
</organism>
<dbReference type="GeneID" id="83704824"/>
<proteinExistence type="inferred from homology"/>
<dbReference type="EMBL" id="UHFF01000002">
    <property type="protein sequence ID" value="SUN46192.1"/>
    <property type="molecule type" value="Genomic_DNA"/>
</dbReference>
<dbReference type="PANTHER" id="PTHR34297:SF3">
    <property type="entry name" value="ALKALINE SHOCK PROTEIN 23"/>
    <property type="match status" value="1"/>
</dbReference>
<evidence type="ECO:0000256" key="1">
    <source>
        <dbReference type="ARBA" id="ARBA00005721"/>
    </source>
</evidence>
<reference evidence="3 4" key="1">
    <citation type="submission" date="2018-06" db="EMBL/GenBank/DDBJ databases">
        <authorList>
            <consortium name="Pathogen Informatics"/>
            <person name="Doyle S."/>
        </authorList>
    </citation>
    <scope>NUCLEOTIDE SEQUENCE [LARGE SCALE GENOMIC DNA]</scope>
    <source>
        <strain evidence="3 4">NCTC12092</strain>
    </source>
</reference>
<protein>
    <recommendedName>
        <fullName evidence="2">Stress response regulator gls24 homolog</fullName>
    </recommendedName>
</protein>
<evidence type="ECO:0000256" key="2">
    <source>
        <dbReference type="ARBA" id="ARBA00039575"/>
    </source>
</evidence>